<evidence type="ECO:0000256" key="1">
    <source>
        <dbReference type="ARBA" id="ARBA00004191"/>
    </source>
</evidence>
<dbReference type="Proteomes" id="UP000652761">
    <property type="component" value="Unassembled WGS sequence"/>
</dbReference>
<dbReference type="EMBL" id="NMUH01010937">
    <property type="protein sequence ID" value="MQM21373.1"/>
    <property type="molecule type" value="Genomic_DNA"/>
</dbReference>
<dbReference type="PANTHER" id="PTHR31375">
    <property type="match status" value="1"/>
</dbReference>
<evidence type="ECO:0000313" key="10">
    <source>
        <dbReference type="Proteomes" id="UP000652761"/>
    </source>
</evidence>
<dbReference type="Pfam" id="PF00295">
    <property type="entry name" value="Glyco_hydro_28"/>
    <property type="match status" value="1"/>
</dbReference>
<evidence type="ECO:0000256" key="8">
    <source>
        <dbReference type="RuleBase" id="RU361169"/>
    </source>
</evidence>
<keyword evidence="10" id="KW-1185">Reference proteome</keyword>
<dbReference type="GO" id="GO:0004650">
    <property type="term" value="F:polygalacturonase activity"/>
    <property type="evidence" value="ECO:0007669"/>
    <property type="project" value="InterPro"/>
</dbReference>
<comment type="subcellular location">
    <subcellularLocation>
        <location evidence="1">Secreted</location>
        <location evidence="1">Cell wall</location>
    </subcellularLocation>
</comment>
<dbReference type="InterPro" id="IPR011050">
    <property type="entry name" value="Pectin_lyase_fold/virulence"/>
</dbReference>
<dbReference type="InterPro" id="IPR012334">
    <property type="entry name" value="Pectin_lyas_fold"/>
</dbReference>
<name>A0A843XQD0_COLES</name>
<comment type="caution">
    <text evidence="9">The sequence shown here is derived from an EMBL/GenBank/DDBJ whole genome shotgun (WGS) entry which is preliminary data.</text>
</comment>
<evidence type="ECO:0000256" key="6">
    <source>
        <dbReference type="ARBA" id="ARBA00023295"/>
    </source>
</evidence>
<sequence length="166" mass="18967">MDYVKNPVFVDQNYCPRGQCDDEFPSRVKISHVLFKNIIGTSASQDAINLACSESVPCEDVELNHIDLVYLKKGKARMASSSCSNVNGGRSPTPLYMTTKFQYVSMACSDIRDSRYFHDLTRYDHIRLYTYQMFDGSTIACNRCFCTGKMRCVYLVNTIFFNVCHP</sequence>
<evidence type="ECO:0000313" key="9">
    <source>
        <dbReference type="EMBL" id="MQM21373.1"/>
    </source>
</evidence>
<gene>
    <name evidence="9" type="ORF">Taro_054412</name>
</gene>
<evidence type="ECO:0000256" key="5">
    <source>
        <dbReference type="ARBA" id="ARBA00022801"/>
    </source>
</evidence>
<dbReference type="GO" id="GO:0005975">
    <property type="term" value="P:carbohydrate metabolic process"/>
    <property type="evidence" value="ECO:0007669"/>
    <property type="project" value="InterPro"/>
</dbReference>
<keyword evidence="4" id="KW-0964">Secreted</keyword>
<protein>
    <submittedName>
        <fullName evidence="9">Uncharacterized protein</fullName>
    </submittedName>
</protein>
<evidence type="ECO:0000256" key="7">
    <source>
        <dbReference type="ARBA" id="ARBA00023316"/>
    </source>
</evidence>
<dbReference type="AlphaFoldDB" id="A0A843XQD0"/>
<evidence type="ECO:0000256" key="2">
    <source>
        <dbReference type="ARBA" id="ARBA00008834"/>
    </source>
</evidence>
<proteinExistence type="inferred from homology"/>
<comment type="similarity">
    <text evidence="2 8">Belongs to the glycosyl hydrolase 28 family.</text>
</comment>
<evidence type="ECO:0000256" key="4">
    <source>
        <dbReference type="ARBA" id="ARBA00022525"/>
    </source>
</evidence>
<dbReference type="OrthoDB" id="187139at2759"/>
<dbReference type="InterPro" id="IPR000743">
    <property type="entry name" value="Glyco_hydro_28"/>
</dbReference>
<accession>A0A843XQD0</accession>
<keyword evidence="7" id="KW-0961">Cell wall biogenesis/degradation</keyword>
<keyword evidence="3" id="KW-0134">Cell wall</keyword>
<organism evidence="9 10">
    <name type="scientific">Colocasia esculenta</name>
    <name type="common">Wild taro</name>
    <name type="synonym">Arum esculentum</name>
    <dbReference type="NCBI Taxonomy" id="4460"/>
    <lineage>
        <taxon>Eukaryota</taxon>
        <taxon>Viridiplantae</taxon>
        <taxon>Streptophyta</taxon>
        <taxon>Embryophyta</taxon>
        <taxon>Tracheophyta</taxon>
        <taxon>Spermatophyta</taxon>
        <taxon>Magnoliopsida</taxon>
        <taxon>Liliopsida</taxon>
        <taxon>Araceae</taxon>
        <taxon>Aroideae</taxon>
        <taxon>Colocasieae</taxon>
        <taxon>Colocasia</taxon>
    </lineage>
</organism>
<keyword evidence="6 8" id="KW-0326">Glycosidase</keyword>
<dbReference type="Gene3D" id="2.160.20.10">
    <property type="entry name" value="Single-stranded right-handed beta-helix, Pectin lyase-like"/>
    <property type="match status" value="1"/>
</dbReference>
<dbReference type="SUPFAM" id="SSF51126">
    <property type="entry name" value="Pectin lyase-like"/>
    <property type="match status" value="1"/>
</dbReference>
<evidence type="ECO:0000256" key="3">
    <source>
        <dbReference type="ARBA" id="ARBA00022512"/>
    </source>
</evidence>
<dbReference type="GO" id="GO:0071555">
    <property type="term" value="P:cell wall organization"/>
    <property type="evidence" value="ECO:0007669"/>
    <property type="project" value="UniProtKB-KW"/>
</dbReference>
<reference evidence="9" key="1">
    <citation type="submission" date="2017-07" db="EMBL/GenBank/DDBJ databases">
        <title>Taro Niue Genome Assembly and Annotation.</title>
        <authorList>
            <person name="Atibalentja N."/>
            <person name="Keating K."/>
            <person name="Fields C.J."/>
        </authorList>
    </citation>
    <scope>NUCLEOTIDE SEQUENCE</scope>
    <source>
        <strain evidence="9">Niue_2</strain>
        <tissue evidence="9">Leaf</tissue>
    </source>
</reference>
<keyword evidence="5 8" id="KW-0378">Hydrolase</keyword>